<dbReference type="OrthoDB" id="6620210at2759"/>
<dbReference type="EMBL" id="OV651813">
    <property type="protein sequence ID" value="CAH1099736.1"/>
    <property type="molecule type" value="Genomic_DNA"/>
</dbReference>
<evidence type="ECO:0000256" key="1">
    <source>
        <dbReference type="ARBA" id="ARBA00004123"/>
    </source>
</evidence>
<gene>
    <name evidence="8" type="ORF">PSYICH_LOCUS824</name>
</gene>
<dbReference type="InterPro" id="IPR012337">
    <property type="entry name" value="RNaseH-like_sf"/>
</dbReference>
<organism evidence="8 9">
    <name type="scientific">Psylliodes chrysocephalus</name>
    <dbReference type="NCBI Taxonomy" id="3402493"/>
    <lineage>
        <taxon>Eukaryota</taxon>
        <taxon>Metazoa</taxon>
        <taxon>Ecdysozoa</taxon>
        <taxon>Arthropoda</taxon>
        <taxon>Hexapoda</taxon>
        <taxon>Insecta</taxon>
        <taxon>Pterygota</taxon>
        <taxon>Neoptera</taxon>
        <taxon>Endopterygota</taxon>
        <taxon>Coleoptera</taxon>
        <taxon>Polyphaga</taxon>
        <taxon>Cucujiformia</taxon>
        <taxon>Chrysomeloidea</taxon>
        <taxon>Chrysomelidae</taxon>
        <taxon>Galerucinae</taxon>
        <taxon>Alticini</taxon>
        <taxon>Psylliodes</taxon>
    </lineage>
</organism>
<dbReference type="PANTHER" id="PTHR46481:SF10">
    <property type="entry name" value="ZINC FINGER BED DOMAIN-CONTAINING PROTEIN 39"/>
    <property type="match status" value="1"/>
</dbReference>
<evidence type="ECO:0000256" key="5">
    <source>
        <dbReference type="ARBA" id="ARBA00023242"/>
    </source>
</evidence>
<feature type="domain" description="HAT C-terminal dimerisation" evidence="7">
    <location>
        <begin position="462"/>
        <end position="539"/>
    </location>
</feature>
<protein>
    <recommendedName>
        <fullName evidence="7">HAT C-terminal dimerisation domain-containing protein</fullName>
    </recommendedName>
</protein>
<keyword evidence="9" id="KW-1185">Reference proteome</keyword>
<comment type="subcellular location">
    <subcellularLocation>
        <location evidence="1">Nucleus</location>
    </subcellularLocation>
</comment>
<evidence type="ECO:0000313" key="8">
    <source>
        <dbReference type="EMBL" id="CAH1099736.1"/>
    </source>
</evidence>
<proteinExistence type="predicted"/>
<dbReference type="PANTHER" id="PTHR46481">
    <property type="entry name" value="ZINC FINGER BED DOMAIN-CONTAINING PROTEIN 4"/>
    <property type="match status" value="1"/>
</dbReference>
<feature type="compositionally biased region" description="Polar residues" evidence="6">
    <location>
        <begin position="57"/>
        <end position="70"/>
    </location>
</feature>
<sequence length="548" mass="62309">MWEGNKNFCKISKESIGGTKDSSDPSVAETPKTNVDEDEEMDFSKNEDFNEKDGASSILSERSATPTSGVSSLSFANATFTQKRIDDTFAEIGSFKDGMKSILITNKILYMIVKDNLPLNTTETSGFVHFMKRAVLHYKIPGRTTITHLLDNKYDLLRNLMKNDLSLVKHLSVTADVWTDTLNTISFLGATVHFIRNGKFTNIALCLEELDERHTAEFLKEKLVNVFNECNIKISKITAIITDNGANIVKAGGYSKHSVAAADELRKLTHLKLIQSVSIRWNSTFFMLERFLKIRAEVSNVLLKFPKAPRMLTGFEFNEIEEVVKLLQPLEVVSKKMCGDKYATASKVIPVVSILQQHILDLDFQTESAKKLQAALLEQLQKRFGKMDEVHLLAIATLLDTSNAISKMKRLLETNISHETQEPENKVYENIDLCTADQSSIWSYHKRLVQTSTVTQETENNELKHYLTQKVIDIKEDPIDFWNKHKFIYPMLSCIAFEHLSIVATSVPAERMFSKARVIMKPHRNRLLGSKLSKLVYLNTLSEKDWHF</sequence>
<feature type="region of interest" description="Disordered" evidence="6">
    <location>
        <begin position="1"/>
        <end position="70"/>
    </location>
</feature>
<dbReference type="Proteomes" id="UP001153636">
    <property type="component" value="Chromosome 1"/>
</dbReference>
<keyword evidence="3" id="KW-0863">Zinc-finger</keyword>
<dbReference type="GO" id="GO:0046983">
    <property type="term" value="F:protein dimerization activity"/>
    <property type="evidence" value="ECO:0007669"/>
    <property type="project" value="InterPro"/>
</dbReference>
<accession>A0A9P0CEC3</accession>
<dbReference type="GO" id="GO:0008270">
    <property type="term" value="F:zinc ion binding"/>
    <property type="evidence" value="ECO:0007669"/>
    <property type="project" value="UniProtKB-KW"/>
</dbReference>
<dbReference type="InterPro" id="IPR008906">
    <property type="entry name" value="HATC_C_dom"/>
</dbReference>
<evidence type="ECO:0000256" key="6">
    <source>
        <dbReference type="SAM" id="MobiDB-lite"/>
    </source>
</evidence>
<dbReference type="GO" id="GO:0005634">
    <property type="term" value="C:nucleus"/>
    <property type="evidence" value="ECO:0007669"/>
    <property type="project" value="UniProtKB-SubCell"/>
</dbReference>
<evidence type="ECO:0000256" key="2">
    <source>
        <dbReference type="ARBA" id="ARBA00022723"/>
    </source>
</evidence>
<keyword evidence="4" id="KW-0862">Zinc</keyword>
<keyword evidence="2" id="KW-0479">Metal-binding</keyword>
<keyword evidence="5" id="KW-0539">Nucleus</keyword>
<evidence type="ECO:0000256" key="4">
    <source>
        <dbReference type="ARBA" id="ARBA00022833"/>
    </source>
</evidence>
<dbReference type="AlphaFoldDB" id="A0A9P0CEC3"/>
<evidence type="ECO:0000313" key="9">
    <source>
        <dbReference type="Proteomes" id="UP001153636"/>
    </source>
</evidence>
<reference evidence="8" key="1">
    <citation type="submission" date="2022-01" db="EMBL/GenBank/DDBJ databases">
        <authorList>
            <person name="King R."/>
        </authorList>
    </citation>
    <scope>NUCLEOTIDE SEQUENCE</scope>
</reference>
<dbReference type="SUPFAM" id="SSF53098">
    <property type="entry name" value="Ribonuclease H-like"/>
    <property type="match status" value="1"/>
</dbReference>
<evidence type="ECO:0000259" key="7">
    <source>
        <dbReference type="Pfam" id="PF05699"/>
    </source>
</evidence>
<dbReference type="InterPro" id="IPR052035">
    <property type="entry name" value="ZnF_BED_domain_contain"/>
</dbReference>
<dbReference type="Pfam" id="PF05699">
    <property type="entry name" value="Dimer_Tnp_hAT"/>
    <property type="match status" value="1"/>
</dbReference>
<feature type="compositionally biased region" description="Basic and acidic residues" evidence="6">
    <location>
        <begin position="42"/>
        <end position="54"/>
    </location>
</feature>
<name>A0A9P0CEC3_9CUCU</name>
<evidence type="ECO:0000256" key="3">
    <source>
        <dbReference type="ARBA" id="ARBA00022771"/>
    </source>
</evidence>